<dbReference type="GO" id="GO:0052621">
    <property type="term" value="F:diguanylate cyclase activity"/>
    <property type="evidence" value="ECO:0007669"/>
    <property type="project" value="UniProtKB-EC"/>
</dbReference>
<keyword evidence="8" id="KW-1185">Reference proteome</keyword>
<evidence type="ECO:0000313" key="8">
    <source>
        <dbReference type="Proteomes" id="UP000199119"/>
    </source>
</evidence>
<evidence type="ECO:0000256" key="3">
    <source>
        <dbReference type="SAM" id="Coils"/>
    </source>
</evidence>
<dbReference type="Gene3D" id="3.30.70.270">
    <property type="match status" value="1"/>
</dbReference>
<dbReference type="PROSITE" id="PS50885">
    <property type="entry name" value="HAMP"/>
    <property type="match status" value="1"/>
</dbReference>
<keyword evidence="4" id="KW-0812">Transmembrane</keyword>
<organism evidence="7 8">
    <name type="scientific">Paracidovorax wautersii</name>
    <dbReference type="NCBI Taxonomy" id="1177982"/>
    <lineage>
        <taxon>Bacteria</taxon>
        <taxon>Pseudomonadati</taxon>
        <taxon>Pseudomonadota</taxon>
        <taxon>Betaproteobacteria</taxon>
        <taxon>Burkholderiales</taxon>
        <taxon>Comamonadaceae</taxon>
        <taxon>Paracidovorax</taxon>
    </lineage>
</organism>
<feature type="domain" description="GGDEF" evidence="6">
    <location>
        <begin position="447"/>
        <end position="581"/>
    </location>
</feature>
<evidence type="ECO:0000256" key="4">
    <source>
        <dbReference type="SAM" id="Phobius"/>
    </source>
</evidence>
<dbReference type="GO" id="GO:0005886">
    <property type="term" value="C:plasma membrane"/>
    <property type="evidence" value="ECO:0007669"/>
    <property type="project" value="TreeGrafter"/>
</dbReference>
<accession>A0A1I2ARD6</accession>
<reference evidence="8" key="1">
    <citation type="submission" date="2016-10" db="EMBL/GenBank/DDBJ databases">
        <authorList>
            <person name="Varghese N."/>
            <person name="Submissions S."/>
        </authorList>
    </citation>
    <scope>NUCLEOTIDE SEQUENCE [LARGE SCALE GENOMIC DNA]</scope>
    <source>
        <strain evidence="8">DSM 27981</strain>
    </source>
</reference>
<dbReference type="GO" id="GO:0043709">
    <property type="term" value="P:cell adhesion involved in single-species biofilm formation"/>
    <property type="evidence" value="ECO:0007669"/>
    <property type="project" value="TreeGrafter"/>
</dbReference>
<dbReference type="InterPro" id="IPR029787">
    <property type="entry name" value="Nucleotide_cyclase"/>
</dbReference>
<gene>
    <name evidence="7" type="ORF">SAMN04489711_102170</name>
</gene>
<dbReference type="InterPro" id="IPR043128">
    <property type="entry name" value="Rev_trsase/Diguanyl_cyclase"/>
</dbReference>
<dbReference type="Proteomes" id="UP000199119">
    <property type="component" value="Unassembled WGS sequence"/>
</dbReference>
<dbReference type="CDD" id="cd01949">
    <property type="entry name" value="GGDEF"/>
    <property type="match status" value="1"/>
</dbReference>
<keyword evidence="4" id="KW-1133">Transmembrane helix</keyword>
<dbReference type="InterPro" id="IPR000160">
    <property type="entry name" value="GGDEF_dom"/>
</dbReference>
<dbReference type="RefSeq" id="WP_092937622.1">
    <property type="nucleotide sequence ID" value="NZ_FONX01000002.1"/>
</dbReference>
<keyword evidence="3" id="KW-0175">Coiled coil</keyword>
<dbReference type="EC" id="2.7.7.65" evidence="1"/>
<dbReference type="PANTHER" id="PTHR45138:SF9">
    <property type="entry name" value="DIGUANYLATE CYCLASE DGCM-RELATED"/>
    <property type="match status" value="1"/>
</dbReference>
<protein>
    <recommendedName>
        <fullName evidence="1">diguanylate cyclase</fullName>
        <ecNumber evidence="1">2.7.7.65</ecNumber>
    </recommendedName>
</protein>
<dbReference type="FunFam" id="3.30.70.270:FF:000001">
    <property type="entry name" value="Diguanylate cyclase domain protein"/>
    <property type="match status" value="1"/>
</dbReference>
<evidence type="ECO:0000259" key="5">
    <source>
        <dbReference type="PROSITE" id="PS50885"/>
    </source>
</evidence>
<dbReference type="EMBL" id="FONX01000002">
    <property type="protein sequence ID" value="SFE46277.1"/>
    <property type="molecule type" value="Genomic_DNA"/>
</dbReference>
<dbReference type="PANTHER" id="PTHR45138">
    <property type="entry name" value="REGULATORY COMPONENTS OF SENSORY TRANSDUCTION SYSTEM"/>
    <property type="match status" value="1"/>
</dbReference>
<dbReference type="InterPro" id="IPR050469">
    <property type="entry name" value="Diguanylate_Cyclase"/>
</dbReference>
<keyword evidence="4" id="KW-0472">Membrane</keyword>
<feature type="transmembrane region" description="Helical" evidence="4">
    <location>
        <begin position="325"/>
        <end position="344"/>
    </location>
</feature>
<dbReference type="PROSITE" id="PS50887">
    <property type="entry name" value="GGDEF"/>
    <property type="match status" value="1"/>
</dbReference>
<dbReference type="NCBIfam" id="TIGR00254">
    <property type="entry name" value="GGDEF"/>
    <property type="match status" value="1"/>
</dbReference>
<dbReference type="GO" id="GO:0007165">
    <property type="term" value="P:signal transduction"/>
    <property type="evidence" value="ECO:0007669"/>
    <property type="project" value="InterPro"/>
</dbReference>
<comment type="catalytic activity">
    <reaction evidence="2">
        <text>2 GTP = 3',3'-c-di-GMP + 2 diphosphate</text>
        <dbReference type="Rhea" id="RHEA:24898"/>
        <dbReference type="ChEBI" id="CHEBI:33019"/>
        <dbReference type="ChEBI" id="CHEBI:37565"/>
        <dbReference type="ChEBI" id="CHEBI:58805"/>
        <dbReference type="EC" id="2.7.7.65"/>
    </reaction>
</comment>
<proteinExistence type="predicted"/>
<evidence type="ECO:0000256" key="2">
    <source>
        <dbReference type="ARBA" id="ARBA00034247"/>
    </source>
</evidence>
<feature type="coiled-coil region" evidence="3">
    <location>
        <begin position="79"/>
        <end position="135"/>
    </location>
</feature>
<name>A0A1I2ARD6_9BURK</name>
<dbReference type="OrthoDB" id="9813903at2"/>
<evidence type="ECO:0000313" key="7">
    <source>
        <dbReference type="EMBL" id="SFE46277.1"/>
    </source>
</evidence>
<dbReference type="SUPFAM" id="SSF55073">
    <property type="entry name" value="Nucleotide cyclase"/>
    <property type="match status" value="1"/>
</dbReference>
<dbReference type="AlphaFoldDB" id="A0A1I2ARD6"/>
<dbReference type="InterPro" id="IPR003660">
    <property type="entry name" value="HAMP_dom"/>
</dbReference>
<sequence length="592" mass="64112">MSLSRLLHLLSLTLAAVTAALVVRAGVQEWWQWQQAVRGSQAIARLQADLLLAERLSFERGPANALMGARQEPPDPDRLRALQQARERTDAALARLAELLQTQRQPQITGAESHLQNIAARLAEARSRVDATIAQPSAQRTAAQVQASVQGMIAIVPLLTPLTNALEQAARQTQPATERYLQTLRLTADLREQAGLLGSHFTAPLTSGQPFTPNERLAIERTRGHVATLQALIEHRFSAPDTPAVMAERWAAVQRGYFDEAQRQLVAPVMAAGNPRGTERFPWTAAEFADRYVPRLTLVVALRDAVLAQLQAQAAAAQRAALRSLALVMAASLALLLLTGYLLLTLRRRVLRPLAEVTRALQALTRNELDAPLPRITVEDEGAAVVRAVRALQQQTRARQMLEVERDGLIAQLREQSLTDVLTSLPNRRAFFADAAQRLSLALRQRFEVAVVMLDVDSFKAFNDRAGHTTGDAALRLVAAAMRSALRAEDSAARYGGEEFVALLAPCALPQARLLAERVREAVAATPVPLPDGSTALLTASLGVAVSSISGFDLDQLLSDADDALYRAKRGGRNRVELAEEPAAEAGAAAAI</sequence>
<dbReference type="Gene3D" id="6.10.340.10">
    <property type="match status" value="1"/>
</dbReference>
<dbReference type="Pfam" id="PF00990">
    <property type="entry name" value="GGDEF"/>
    <property type="match status" value="1"/>
</dbReference>
<evidence type="ECO:0000259" key="6">
    <source>
        <dbReference type="PROSITE" id="PS50887"/>
    </source>
</evidence>
<dbReference type="SMART" id="SM00267">
    <property type="entry name" value="GGDEF"/>
    <property type="match status" value="1"/>
</dbReference>
<feature type="domain" description="HAMP" evidence="5">
    <location>
        <begin position="348"/>
        <end position="401"/>
    </location>
</feature>
<dbReference type="STRING" id="1177982.SAMN04489711_102170"/>
<dbReference type="GO" id="GO:1902201">
    <property type="term" value="P:negative regulation of bacterial-type flagellum-dependent cell motility"/>
    <property type="evidence" value="ECO:0007669"/>
    <property type="project" value="TreeGrafter"/>
</dbReference>
<evidence type="ECO:0000256" key="1">
    <source>
        <dbReference type="ARBA" id="ARBA00012528"/>
    </source>
</evidence>